<dbReference type="EMBL" id="JAIWYP010000007">
    <property type="protein sequence ID" value="KAH3802717.1"/>
    <property type="molecule type" value="Genomic_DNA"/>
</dbReference>
<feature type="domain" description="UBX" evidence="2">
    <location>
        <begin position="120"/>
        <end position="198"/>
    </location>
</feature>
<feature type="region of interest" description="Disordered" evidence="1">
    <location>
        <begin position="209"/>
        <end position="254"/>
    </location>
</feature>
<dbReference type="InterPro" id="IPR035983">
    <property type="entry name" value="Hect_E3_ubiquitin_ligase"/>
</dbReference>
<dbReference type="Gene3D" id="3.10.20.90">
    <property type="entry name" value="Phosphatidylinositol 3-kinase Catalytic Subunit, Chain A, domain 1"/>
    <property type="match status" value="1"/>
</dbReference>
<proteinExistence type="predicted"/>
<dbReference type="AlphaFoldDB" id="A0A9D4JCC0"/>
<dbReference type="InterPro" id="IPR001012">
    <property type="entry name" value="UBX_dom"/>
</dbReference>
<dbReference type="SUPFAM" id="SSF54236">
    <property type="entry name" value="Ubiquitin-like"/>
    <property type="match status" value="1"/>
</dbReference>
<dbReference type="GO" id="GO:0004842">
    <property type="term" value="F:ubiquitin-protein transferase activity"/>
    <property type="evidence" value="ECO:0007669"/>
    <property type="project" value="InterPro"/>
</dbReference>
<dbReference type="Gene3D" id="3.90.1750.10">
    <property type="entry name" value="Hect, E3 ligase catalytic domains"/>
    <property type="match status" value="1"/>
</dbReference>
<dbReference type="Proteomes" id="UP000828390">
    <property type="component" value="Unassembled WGS sequence"/>
</dbReference>
<feature type="compositionally biased region" description="Polar residues" evidence="1">
    <location>
        <begin position="57"/>
        <end position="69"/>
    </location>
</feature>
<accession>A0A9D4JCC0</accession>
<dbReference type="InterPro" id="IPR029071">
    <property type="entry name" value="Ubiquitin-like_domsf"/>
</dbReference>
<reference evidence="3" key="2">
    <citation type="submission" date="2020-11" db="EMBL/GenBank/DDBJ databases">
        <authorList>
            <person name="McCartney M.A."/>
            <person name="Auch B."/>
            <person name="Kono T."/>
            <person name="Mallez S."/>
            <person name="Becker A."/>
            <person name="Gohl D.M."/>
            <person name="Silverstein K.A.T."/>
            <person name="Koren S."/>
            <person name="Bechman K.B."/>
            <person name="Herman A."/>
            <person name="Abrahante J.E."/>
            <person name="Garbe J."/>
        </authorList>
    </citation>
    <scope>NUCLEOTIDE SEQUENCE</scope>
    <source>
        <strain evidence="3">Duluth1</strain>
        <tissue evidence="3">Whole animal</tissue>
    </source>
</reference>
<feature type="region of interest" description="Disordered" evidence="1">
    <location>
        <begin position="1"/>
        <end position="88"/>
    </location>
</feature>
<organism evidence="3 4">
    <name type="scientific">Dreissena polymorpha</name>
    <name type="common">Zebra mussel</name>
    <name type="synonym">Mytilus polymorpha</name>
    <dbReference type="NCBI Taxonomy" id="45954"/>
    <lineage>
        <taxon>Eukaryota</taxon>
        <taxon>Metazoa</taxon>
        <taxon>Spiralia</taxon>
        <taxon>Lophotrochozoa</taxon>
        <taxon>Mollusca</taxon>
        <taxon>Bivalvia</taxon>
        <taxon>Autobranchia</taxon>
        <taxon>Heteroconchia</taxon>
        <taxon>Euheterodonta</taxon>
        <taxon>Imparidentia</taxon>
        <taxon>Neoheterodontei</taxon>
        <taxon>Myida</taxon>
        <taxon>Dreissenoidea</taxon>
        <taxon>Dreissenidae</taxon>
        <taxon>Dreissena</taxon>
    </lineage>
</organism>
<evidence type="ECO:0000259" key="2">
    <source>
        <dbReference type="PROSITE" id="PS50033"/>
    </source>
</evidence>
<sequence>MVANDDNDDGGGDVVDVDNDDDDDDYDEEEEEEEEEDDDDDDDDDEDEDEDDVLESIQETRNIRQQQDTAYAESLQTDRERTRATAEQHQRAELVRHLEIRRIEDLQRLRDARRSRIQPEVDQGVTVRFRFPSGETASRLFGPDAGVEELINFVGAREDATRHFCLSNRFGPSIDSRETSTDGTLSTFGIAGPTTLFVVWIEENHDDDHGDFRHSRAQSSSDGSFESAARSPPLEGQHVATTGADSPGHLVDAAPVLSSDTSMDLMHTEQASPSMDDPIAIESDASLNLHLSLDEETRTTRIVVRRMNLMNDMLDQFSDDSIIETTVRVDVVGEQAVDEDGVFRDVLSGFWGEVIDRFFVGVDQAAPVFSGATPTSIWEAIGRILYVGLVQLGYLPLRFGLASLIFGVFGALHDDHLLLSWIGSLGGLEREVMSQAIDVGVRICDRGILCDILGRHAVPELPTDINMRRLALQCAEVQFVAGAMYPLHRMRLERLRPHLISPSHTMGIIERLRPSSRAVSEMIQTEATNSDEERVLGYLRRFIRDINSDLLRLFCRFVSGSDNLSFAAINVNFVPNLRGLARRIVAHTCSQTLDLPTSYMTYNEFAAETRAILQAGHWEMDFV</sequence>
<dbReference type="Gene3D" id="3.30.2410.10">
    <property type="entry name" value="Hect, E3 ligase catalytic domain"/>
    <property type="match status" value="1"/>
</dbReference>
<gene>
    <name evidence="3" type="ORF">DPMN_156397</name>
</gene>
<protein>
    <recommendedName>
        <fullName evidence="2">UBX domain-containing protein</fullName>
    </recommendedName>
</protein>
<evidence type="ECO:0000256" key="1">
    <source>
        <dbReference type="SAM" id="MobiDB-lite"/>
    </source>
</evidence>
<dbReference type="SUPFAM" id="SSF56204">
    <property type="entry name" value="Hect, E3 ligase catalytic domain"/>
    <property type="match status" value="1"/>
</dbReference>
<feature type="compositionally biased region" description="Acidic residues" evidence="1">
    <location>
        <begin position="1"/>
        <end position="54"/>
    </location>
</feature>
<keyword evidence="4" id="KW-1185">Reference proteome</keyword>
<comment type="caution">
    <text evidence="3">The sequence shown here is derived from an EMBL/GenBank/DDBJ whole genome shotgun (WGS) entry which is preliminary data.</text>
</comment>
<name>A0A9D4JCC0_DREPO</name>
<evidence type="ECO:0000313" key="4">
    <source>
        <dbReference type="Proteomes" id="UP000828390"/>
    </source>
</evidence>
<evidence type="ECO:0000313" key="3">
    <source>
        <dbReference type="EMBL" id="KAH3802717.1"/>
    </source>
</evidence>
<reference evidence="3" key="1">
    <citation type="journal article" date="2019" name="bioRxiv">
        <title>The Genome of the Zebra Mussel, Dreissena polymorpha: A Resource for Invasive Species Research.</title>
        <authorList>
            <person name="McCartney M.A."/>
            <person name="Auch B."/>
            <person name="Kono T."/>
            <person name="Mallez S."/>
            <person name="Zhang Y."/>
            <person name="Obille A."/>
            <person name="Becker A."/>
            <person name="Abrahante J.E."/>
            <person name="Garbe J."/>
            <person name="Badalamenti J.P."/>
            <person name="Herman A."/>
            <person name="Mangelson H."/>
            <person name="Liachko I."/>
            <person name="Sullivan S."/>
            <person name="Sone E.D."/>
            <person name="Koren S."/>
            <person name="Silverstein K.A.T."/>
            <person name="Beckman K.B."/>
            <person name="Gohl D.M."/>
        </authorList>
    </citation>
    <scope>NUCLEOTIDE SEQUENCE</scope>
    <source>
        <strain evidence="3">Duluth1</strain>
        <tissue evidence="3">Whole animal</tissue>
    </source>
</reference>
<dbReference type="PROSITE" id="PS50033">
    <property type="entry name" value="UBX"/>
    <property type="match status" value="1"/>
</dbReference>
<feature type="compositionally biased region" description="Basic and acidic residues" evidence="1">
    <location>
        <begin position="76"/>
        <end position="88"/>
    </location>
</feature>